<comment type="caution">
    <text evidence="1">The sequence shown here is derived from an EMBL/GenBank/DDBJ whole genome shotgun (WGS) entry which is preliminary data.</text>
</comment>
<keyword evidence="2" id="KW-1185">Reference proteome</keyword>
<sequence>MWRIFYKKRIDKYKSKENSVRPVTVVQSAAVGRSEYSAQSVRGTLRCNGFIAPERTTARVYLYHCGGSSGERQRLARSSTEAV</sequence>
<proteinExistence type="predicted"/>
<evidence type="ECO:0000313" key="1">
    <source>
        <dbReference type="EMBL" id="GBP56248.1"/>
    </source>
</evidence>
<reference evidence="1 2" key="1">
    <citation type="journal article" date="2019" name="Commun. Biol.">
        <title>The bagworm genome reveals a unique fibroin gene that provides high tensile strength.</title>
        <authorList>
            <person name="Kono N."/>
            <person name="Nakamura H."/>
            <person name="Ohtoshi R."/>
            <person name="Tomita M."/>
            <person name="Numata K."/>
            <person name="Arakawa K."/>
        </authorList>
    </citation>
    <scope>NUCLEOTIDE SEQUENCE [LARGE SCALE GENOMIC DNA]</scope>
</reference>
<dbReference type="AlphaFoldDB" id="A0A4C1WXR2"/>
<protein>
    <submittedName>
        <fullName evidence="1">Uncharacterized protein</fullName>
    </submittedName>
</protein>
<evidence type="ECO:0000313" key="2">
    <source>
        <dbReference type="Proteomes" id="UP000299102"/>
    </source>
</evidence>
<accession>A0A4C1WXR2</accession>
<gene>
    <name evidence="1" type="ORF">EVAR_37323_1</name>
</gene>
<name>A0A4C1WXR2_EUMVA</name>
<dbReference type="Proteomes" id="UP000299102">
    <property type="component" value="Unassembled WGS sequence"/>
</dbReference>
<dbReference type="EMBL" id="BGZK01000688">
    <property type="protein sequence ID" value="GBP56248.1"/>
    <property type="molecule type" value="Genomic_DNA"/>
</dbReference>
<organism evidence="1 2">
    <name type="scientific">Eumeta variegata</name>
    <name type="common">Bagworm moth</name>
    <name type="synonym">Eumeta japonica</name>
    <dbReference type="NCBI Taxonomy" id="151549"/>
    <lineage>
        <taxon>Eukaryota</taxon>
        <taxon>Metazoa</taxon>
        <taxon>Ecdysozoa</taxon>
        <taxon>Arthropoda</taxon>
        <taxon>Hexapoda</taxon>
        <taxon>Insecta</taxon>
        <taxon>Pterygota</taxon>
        <taxon>Neoptera</taxon>
        <taxon>Endopterygota</taxon>
        <taxon>Lepidoptera</taxon>
        <taxon>Glossata</taxon>
        <taxon>Ditrysia</taxon>
        <taxon>Tineoidea</taxon>
        <taxon>Psychidae</taxon>
        <taxon>Oiketicinae</taxon>
        <taxon>Eumeta</taxon>
    </lineage>
</organism>